<evidence type="ECO:0000313" key="2">
    <source>
        <dbReference type="EMBL" id="KAG5184228.1"/>
    </source>
</evidence>
<feature type="signal peptide" evidence="1">
    <location>
        <begin position="1"/>
        <end position="19"/>
    </location>
</feature>
<evidence type="ECO:0000256" key="1">
    <source>
        <dbReference type="SAM" id="SignalP"/>
    </source>
</evidence>
<comment type="caution">
    <text evidence="2">The sequence shown here is derived from an EMBL/GenBank/DDBJ whole genome shotgun (WGS) entry which is preliminary data.</text>
</comment>
<keyword evidence="3" id="KW-1185">Reference proteome</keyword>
<evidence type="ECO:0000313" key="3">
    <source>
        <dbReference type="Proteomes" id="UP000664859"/>
    </source>
</evidence>
<keyword evidence="1" id="KW-0732">Signal</keyword>
<dbReference type="Proteomes" id="UP000664859">
    <property type="component" value="Unassembled WGS sequence"/>
</dbReference>
<dbReference type="EMBL" id="JAFCMP010000174">
    <property type="protein sequence ID" value="KAG5184228.1"/>
    <property type="molecule type" value="Genomic_DNA"/>
</dbReference>
<accession>A0A835Z0L8</accession>
<reference evidence="2" key="1">
    <citation type="submission" date="2021-02" db="EMBL/GenBank/DDBJ databases">
        <title>First Annotated Genome of the Yellow-green Alga Tribonema minus.</title>
        <authorList>
            <person name="Mahan K.M."/>
        </authorList>
    </citation>
    <scope>NUCLEOTIDE SEQUENCE</scope>
    <source>
        <strain evidence="2">UTEX B ZZ1240</strain>
    </source>
</reference>
<protein>
    <submittedName>
        <fullName evidence="2">Uncharacterized protein</fullName>
    </submittedName>
</protein>
<proteinExistence type="predicted"/>
<sequence length="271" mass="29180">MGLLLETVSLLLLSTSSFSLKADSNSEVQHDGAALRFNQLATMGDWYKTTSKGVRLILEKGDVNGSSQCSGKFVEMSLHITRDTYDSNMSDETGSYSSVYFDYSKGSWRDCTDSEVTTSSYFTSINCCSDRDSLSGSADIPEVGTFKLGLGKQQLITSTTSVKIPLFAGSSTSSGETPAATAVVKFNIDCDNLINRHVTLAGDACTRGECYSTTGQQDNYWCTTKLGDATVTGTVELQGFSQPKLDLAKLPSGYTMVARADLFIDNGKVFV</sequence>
<gene>
    <name evidence="2" type="ORF">JKP88DRAFT_255553</name>
</gene>
<feature type="chain" id="PRO_5033066987" evidence="1">
    <location>
        <begin position="20"/>
        <end position="271"/>
    </location>
</feature>
<organism evidence="2 3">
    <name type="scientific">Tribonema minus</name>
    <dbReference type="NCBI Taxonomy" id="303371"/>
    <lineage>
        <taxon>Eukaryota</taxon>
        <taxon>Sar</taxon>
        <taxon>Stramenopiles</taxon>
        <taxon>Ochrophyta</taxon>
        <taxon>PX clade</taxon>
        <taxon>Xanthophyceae</taxon>
        <taxon>Tribonematales</taxon>
        <taxon>Tribonemataceae</taxon>
        <taxon>Tribonema</taxon>
    </lineage>
</organism>
<name>A0A835Z0L8_9STRA</name>
<dbReference type="AlphaFoldDB" id="A0A835Z0L8"/>